<gene>
    <name evidence="2" type="ORF">F4562_005839</name>
</gene>
<feature type="transmembrane region" description="Helical" evidence="1">
    <location>
        <begin position="380"/>
        <end position="403"/>
    </location>
</feature>
<feature type="transmembrane region" description="Helical" evidence="1">
    <location>
        <begin position="973"/>
        <end position="1000"/>
    </location>
</feature>
<feature type="transmembrane region" description="Helical" evidence="1">
    <location>
        <begin position="456"/>
        <end position="483"/>
    </location>
</feature>
<proteinExistence type="predicted"/>
<dbReference type="Gene3D" id="3.30.70.1430">
    <property type="entry name" value="Multidrug efflux transporter AcrB pore domain"/>
    <property type="match status" value="2"/>
</dbReference>
<keyword evidence="1" id="KW-1133">Transmembrane helix</keyword>
<dbReference type="PRINTS" id="PR00702">
    <property type="entry name" value="ACRIFLAVINRP"/>
</dbReference>
<dbReference type="SUPFAM" id="SSF82866">
    <property type="entry name" value="Multidrug efflux transporter AcrB transmembrane domain"/>
    <property type="match status" value="2"/>
</dbReference>
<keyword evidence="1" id="KW-0812">Transmembrane</keyword>
<dbReference type="RefSeq" id="WP_184548070.1">
    <property type="nucleotide sequence ID" value="NZ_JACHMP010000001.1"/>
</dbReference>
<dbReference type="PANTHER" id="PTHR32063:SF0">
    <property type="entry name" value="SWARMING MOTILITY PROTEIN SWRC"/>
    <property type="match status" value="1"/>
</dbReference>
<dbReference type="InterPro" id="IPR027463">
    <property type="entry name" value="AcrB_DN_DC_subdom"/>
</dbReference>
<feature type="transmembrane region" description="Helical" evidence="1">
    <location>
        <begin position="941"/>
        <end position="961"/>
    </location>
</feature>
<keyword evidence="1" id="KW-0472">Membrane</keyword>
<dbReference type="SUPFAM" id="SSF82714">
    <property type="entry name" value="Multidrug efflux transporter AcrB TolC docking domain, DN and DC subdomains"/>
    <property type="match status" value="2"/>
</dbReference>
<organism evidence="2 3">
    <name type="scientific">Streptosporangium becharense</name>
    <dbReference type="NCBI Taxonomy" id="1816182"/>
    <lineage>
        <taxon>Bacteria</taxon>
        <taxon>Bacillati</taxon>
        <taxon>Actinomycetota</taxon>
        <taxon>Actinomycetes</taxon>
        <taxon>Streptosporangiales</taxon>
        <taxon>Streptosporangiaceae</taxon>
        <taxon>Streptosporangium</taxon>
    </lineage>
</organism>
<feature type="transmembrane region" description="Helical" evidence="1">
    <location>
        <begin position="896"/>
        <end position="920"/>
    </location>
</feature>
<evidence type="ECO:0000256" key="1">
    <source>
        <dbReference type="SAM" id="Phobius"/>
    </source>
</evidence>
<dbReference type="SUPFAM" id="SSF82693">
    <property type="entry name" value="Multidrug efflux transporter AcrB pore domain, PN1, PN2, PC1 and PC2 subdomains"/>
    <property type="match status" value="2"/>
</dbReference>
<name>A0A7W9MJ18_9ACTN</name>
<accession>A0A7W9MJ18</accession>
<dbReference type="EMBL" id="JACHMP010000001">
    <property type="protein sequence ID" value="MBB5822777.1"/>
    <property type="molecule type" value="Genomic_DNA"/>
</dbReference>
<feature type="transmembrane region" description="Helical" evidence="1">
    <location>
        <begin position="520"/>
        <end position="540"/>
    </location>
</feature>
<dbReference type="Gene3D" id="3.30.70.1320">
    <property type="entry name" value="Multidrug efflux transporter AcrB pore domain like"/>
    <property type="match status" value="1"/>
</dbReference>
<keyword evidence="3" id="KW-1185">Reference proteome</keyword>
<dbReference type="GO" id="GO:0042910">
    <property type="term" value="F:xenobiotic transmembrane transporter activity"/>
    <property type="evidence" value="ECO:0007669"/>
    <property type="project" value="TreeGrafter"/>
</dbReference>
<comment type="caution">
    <text evidence="2">The sequence shown here is derived from an EMBL/GenBank/DDBJ whole genome shotgun (WGS) entry which is preliminary data.</text>
</comment>
<dbReference type="Proteomes" id="UP000540685">
    <property type="component" value="Unassembled WGS sequence"/>
</dbReference>
<dbReference type="Gene3D" id="1.20.1640.10">
    <property type="entry name" value="Multidrug efflux transporter AcrB transmembrane domain"/>
    <property type="match status" value="2"/>
</dbReference>
<feature type="transmembrane region" description="Helical" evidence="1">
    <location>
        <begin position="424"/>
        <end position="444"/>
    </location>
</feature>
<dbReference type="Pfam" id="PF00873">
    <property type="entry name" value="ACR_tran"/>
    <property type="match status" value="1"/>
</dbReference>
<evidence type="ECO:0000313" key="2">
    <source>
        <dbReference type="EMBL" id="MBB5822777.1"/>
    </source>
</evidence>
<sequence length="1027" mass="107861">MNALTRISLANRALVALLSLAVLIFGAIATMSLKQELLPSFSVPTVGVTAVYPGAAPQIVERAVTEKIEEAVKGGAGQQKVTSFSSGGLSSVLIEYEHGTDVDEAIQDLQQRVGRIQSQLPDRVTPQVAPGTSTEFPVMSLAVSGDDERRLARRLKDLAPGELGSIDGVSRVLVGGGQPETVEVLLDQRELNKRGLTADAVAVALGSGGTVVPAGTLTTDTESLALQIGENFDSLADVRGLYLAPRVKLDDVADVRVVEERAESLTRTDGRPSLSLAIMAKPDGNTVAIAEEVKKRLPGLTRALGAGSTLTVAFDQSEFIQQSIGDLTTEGLLGLGFAALVILVFLFSFRSTVVTVISIPLSLVVALIGLWANGFTLNMLTLGALTIAIGRVVDDSIVVIENIKRHLDYGEDKLRAVTTGTREVAGAVTASTLTTVAVFLPIAFTGGITGTLFSAFALTVSIALMASLLVSLTVIPVLAYWFLKAPKNAVTREAAEAKERNGLLQRLYVPVIRFAVRRRWVTLLAAIAIFALTGGLVGQLKTDFIGDSGQNTFQVRQELASGVSLEGADQAARAVEKVLEDTPGLESYQVTVGPDNTDTGGARQVATFSLTAKDDTDVKRLRETVRVRVTELTTSDPELGRVSVQGDQGGLGDDLAVTVSAPDDTTLARAAELVADAMRQVPGTSEVKSGVTGTSRQISVRIDSKAAVAHGLNERQIIQAVARVTQGERVADITLDSEEREMSLRVDAPADDLAALRDLRIPTPMGRTVTLDDVATVKTVTAPTRLSRIDGERATTVSAKFTGEDLGTASGALEKRLGTLALPAGAAAEIGGVSQQQASSFNSLFVALGAAILIVYLIMVATFRSLAHPLMLLVSVPFAATGALGLLVATGTPLGLSGLIGMLMLVGIVVTNAIVLLDLVRQYREQGMSAREAVVEGGRHRVRPVIMTALATILALTPMATGLTGEGGFLSKPLAVVVIGGLTSSTLLTLILLPTLYTIVEGVKDRFRRVPPASVAPIAEREPAHAH</sequence>
<dbReference type="AlphaFoldDB" id="A0A7W9MJ18"/>
<dbReference type="PANTHER" id="PTHR32063">
    <property type="match status" value="1"/>
</dbReference>
<dbReference type="InterPro" id="IPR001036">
    <property type="entry name" value="Acrflvin-R"/>
</dbReference>
<feature type="transmembrane region" description="Helical" evidence="1">
    <location>
        <begin position="844"/>
        <end position="863"/>
    </location>
</feature>
<reference evidence="2 3" key="1">
    <citation type="submission" date="2020-08" db="EMBL/GenBank/DDBJ databases">
        <title>Sequencing the genomes of 1000 actinobacteria strains.</title>
        <authorList>
            <person name="Klenk H.-P."/>
        </authorList>
    </citation>
    <scope>NUCLEOTIDE SEQUENCE [LARGE SCALE GENOMIC DNA]</scope>
    <source>
        <strain evidence="2 3">DSM 46887</strain>
    </source>
</reference>
<feature type="transmembrane region" description="Helical" evidence="1">
    <location>
        <begin position="870"/>
        <end position="890"/>
    </location>
</feature>
<dbReference type="Gene3D" id="3.30.70.1440">
    <property type="entry name" value="Multidrug efflux transporter AcrB pore domain"/>
    <property type="match status" value="1"/>
</dbReference>
<evidence type="ECO:0000313" key="3">
    <source>
        <dbReference type="Proteomes" id="UP000540685"/>
    </source>
</evidence>
<dbReference type="Gene3D" id="3.30.2090.10">
    <property type="entry name" value="Multidrug efflux transporter AcrB TolC docking domain, DN and DC subdomains"/>
    <property type="match status" value="2"/>
</dbReference>
<feature type="transmembrane region" description="Helical" evidence="1">
    <location>
        <begin position="356"/>
        <end position="374"/>
    </location>
</feature>
<feature type="transmembrane region" description="Helical" evidence="1">
    <location>
        <begin position="331"/>
        <end position="349"/>
    </location>
</feature>
<dbReference type="GO" id="GO:0005886">
    <property type="term" value="C:plasma membrane"/>
    <property type="evidence" value="ECO:0007669"/>
    <property type="project" value="TreeGrafter"/>
</dbReference>
<protein>
    <submittedName>
        <fullName evidence="2">HAE1 family hydrophobic/amphiphilic exporter-1</fullName>
    </submittedName>
</protein>